<dbReference type="RefSeq" id="WP_173710124.1">
    <property type="nucleotide sequence ID" value="NZ_JABSWW010000001.1"/>
</dbReference>
<organism evidence="2 3">
    <name type="scientific">Clostridium beijerinckii</name>
    <name type="common">Clostridium MP</name>
    <dbReference type="NCBI Taxonomy" id="1520"/>
    <lineage>
        <taxon>Bacteria</taxon>
        <taxon>Bacillati</taxon>
        <taxon>Bacillota</taxon>
        <taxon>Clostridia</taxon>
        <taxon>Eubacteriales</taxon>
        <taxon>Clostridiaceae</taxon>
        <taxon>Clostridium</taxon>
    </lineage>
</organism>
<evidence type="ECO:0000313" key="2">
    <source>
        <dbReference type="EMBL" id="NRT86746.1"/>
    </source>
</evidence>
<dbReference type="Proteomes" id="UP001193748">
    <property type="component" value="Unassembled WGS sequence"/>
</dbReference>
<protein>
    <recommendedName>
        <fullName evidence="1">HTH-like domain-containing protein</fullName>
    </recommendedName>
</protein>
<reference evidence="2" key="2">
    <citation type="journal article" date="2022" name="Nat. Biotechnol.">
        <title>Carbon-negative production of acetone and isopropanol by gas fermentation at industrial pilot scale.</title>
        <authorList>
            <person name="Liew F.E."/>
            <person name="Nogle R."/>
            <person name="Abdalla T."/>
            <person name="Rasor B.J."/>
            <person name="Canter C."/>
            <person name="Jensen R.O."/>
            <person name="Wang L."/>
            <person name="Strutz J."/>
            <person name="Chirania P."/>
            <person name="De Tissera S."/>
            <person name="Mueller A.P."/>
            <person name="Ruan Z."/>
            <person name="Gao A."/>
            <person name="Tran L."/>
            <person name="Engle N.L."/>
            <person name="Bromley J.C."/>
            <person name="Daniell J."/>
            <person name="Conrado R."/>
            <person name="Tschaplinski T.J."/>
            <person name="Giannone R.J."/>
            <person name="Hettich R.L."/>
            <person name="Karim A.S."/>
            <person name="Simpson S.D."/>
            <person name="Brown S.D."/>
            <person name="Leang C."/>
            <person name="Jewett M.C."/>
            <person name="Kopke M."/>
        </authorList>
    </citation>
    <scope>NUCLEOTIDE SEQUENCE</scope>
    <source>
        <strain evidence="2">DJ080</strain>
    </source>
</reference>
<name>A0AAX0AUX3_CLOBE</name>
<feature type="domain" description="HTH-like" evidence="1">
    <location>
        <begin position="2"/>
        <end position="40"/>
    </location>
</feature>
<dbReference type="EMBL" id="JABSWW010000001">
    <property type="protein sequence ID" value="NRT86746.1"/>
    <property type="molecule type" value="Genomic_DNA"/>
</dbReference>
<reference evidence="2" key="1">
    <citation type="submission" date="2020-05" db="EMBL/GenBank/DDBJ databases">
        <authorList>
            <person name="Brown S."/>
            <person name="Huntemann M."/>
            <person name="Clum A."/>
            <person name="Spunde A."/>
            <person name="Palaniappan K."/>
            <person name="Ritter S."/>
            <person name="Mikhailova N."/>
            <person name="Chen I.-M."/>
            <person name="Stamatis D."/>
            <person name="Reddy T."/>
            <person name="O'Malley R."/>
            <person name="Daum C."/>
            <person name="Shapiro N."/>
            <person name="Ivanova N."/>
            <person name="Kyrpides N."/>
            <person name="Woyke T."/>
        </authorList>
    </citation>
    <scope>NUCLEOTIDE SEQUENCE</scope>
    <source>
        <strain evidence="2">DJ080</strain>
    </source>
</reference>
<proteinExistence type="predicted"/>
<dbReference type="InterPro" id="IPR025948">
    <property type="entry name" value="HTH-like_dom"/>
</dbReference>
<evidence type="ECO:0000259" key="1">
    <source>
        <dbReference type="Pfam" id="PF13276"/>
    </source>
</evidence>
<accession>A0AAX0AUX3</accession>
<evidence type="ECO:0000313" key="3">
    <source>
        <dbReference type="Proteomes" id="UP001193748"/>
    </source>
</evidence>
<dbReference type="Pfam" id="PF13276">
    <property type="entry name" value="HTH_21"/>
    <property type="match status" value="1"/>
</dbReference>
<gene>
    <name evidence="2" type="ORF">B0H41_000425</name>
</gene>
<comment type="caution">
    <text evidence="2">The sequence shown here is derived from an EMBL/GenBank/DDBJ whole genome shotgun (WGS) entry which is preliminary data.</text>
</comment>
<dbReference type="AlphaFoldDB" id="A0AAX0AUX3"/>
<sequence length="90" mass="10873">MLVEEIIKIYEDVDGIYGYCRMTMNLNRRLDQNFNHKRILSTYETCRSTICNLKKIMIPWKHFEEYLSVKNITCTNIMHPRNFPNQLITI</sequence>